<comment type="caution">
    <text evidence="2">The sequence shown here is derived from an EMBL/GenBank/DDBJ whole genome shotgun (WGS) entry which is preliminary data.</text>
</comment>
<reference evidence="2 3" key="1">
    <citation type="submission" date="2023-06" db="EMBL/GenBank/DDBJ databases">
        <title>Aquibacillus rhizosphaerae LR5S19.</title>
        <authorList>
            <person name="Sun J.-Q."/>
        </authorList>
    </citation>
    <scope>NUCLEOTIDE SEQUENCE [LARGE SCALE GENOMIC DNA]</scope>
    <source>
        <strain evidence="2 3">LR5S19</strain>
    </source>
</reference>
<protein>
    <submittedName>
        <fullName evidence="2">Uncharacterized protein</fullName>
    </submittedName>
</protein>
<keyword evidence="1" id="KW-0812">Transmembrane</keyword>
<feature type="transmembrane region" description="Helical" evidence="1">
    <location>
        <begin position="6"/>
        <end position="25"/>
    </location>
</feature>
<evidence type="ECO:0000313" key="3">
    <source>
        <dbReference type="Proteomes" id="UP001235343"/>
    </source>
</evidence>
<proteinExistence type="predicted"/>
<sequence>MILSPLIIIVMGFVNGFSTIVFGEILESIKGLIMGSFLAILGYYIGNHLLDFL</sequence>
<keyword evidence="1" id="KW-0472">Membrane</keyword>
<dbReference type="RefSeq" id="WP_285933788.1">
    <property type="nucleotide sequence ID" value="NZ_JASTZU010000058.1"/>
</dbReference>
<gene>
    <name evidence="2" type="ORF">QQS35_18960</name>
</gene>
<feature type="transmembrane region" description="Helical" evidence="1">
    <location>
        <begin position="32"/>
        <end position="50"/>
    </location>
</feature>
<dbReference type="EMBL" id="JASTZU010000058">
    <property type="protein sequence ID" value="MDL4842518.1"/>
    <property type="molecule type" value="Genomic_DNA"/>
</dbReference>
<dbReference type="Proteomes" id="UP001235343">
    <property type="component" value="Unassembled WGS sequence"/>
</dbReference>
<evidence type="ECO:0000313" key="2">
    <source>
        <dbReference type="EMBL" id="MDL4842518.1"/>
    </source>
</evidence>
<keyword evidence="3" id="KW-1185">Reference proteome</keyword>
<evidence type="ECO:0000256" key="1">
    <source>
        <dbReference type="SAM" id="Phobius"/>
    </source>
</evidence>
<organism evidence="2 3">
    <name type="scientific">Aquibacillus rhizosphaerae</name>
    <dbReference type="NCBI Taxonomy" id="3051431"/>
    <lineage>
        <taxon>Bacteria</taxon>
        <taxon>Bacillati</taxon>
        <taxon>Bacillota</taxon>
        <taxon>Bacilli</taxon>
        <taxon>Bacillales</taxon>
        <taxon>Bacillaceae</taxon>
        <taxon>Aquibacillus</taxon>
    </lineage>
</organism>
<name>A0ABT7L9H8_9BACI</name>
<accession>A0ABT7L9H8</accession>
<keyword evidence="1" id="KW-1133">Transmembrane helix</keyword>